<comment type="subcellular location">
    <subcellularLocation>
        <location evidence="1">Host cell</location>
    </subcellularLocation>
</comment>
<gene>
    <name evidence="2" type="primary">U14</name>
</gene>
<protein>
    <submittedName>
        <fullName evidence="2">Tegument phosphoprotein</fullName>
    </submittedName>
</protein>
<evidence type="ECO:0000256" key="1">
    <source>
        <dbReference type="ARBA" id="ARBA00004340"/>
    </source>
</evidence>
<dbReference type="Proteomes" id="UP000243849">
    <property type="component" value="Segment"/>
</dbReference>
<dbReference type="GeneID" id="16747407"/>
<accession>U3GTB8</accession>
<dbReference type="EMBL" id="KF017583">
    <property type="protein sequence ID" value="AGT99212.1"/>
    <property type="molecule type" value="Genomic_DNA"/>
</dbReference>
<dbReference type="GO" id="GO:0043657">
    <property type="term" value="C:host cell"/>
    <property type="evidence" value="ECO:0007669"/>
    <property type="project" value="UniProtKB-SubCell"/>
</dbReference>
<evidence type="ECO:0000313" key="3">
    <source>
        <dbReference type="Proteomes" id="UP000243849"/>
    </source>
</evidence>
<organism evidence="2 3">
    <name type="scientific">Suid betaherpesvirus 2</name>
    <dbReference type="NCBI Taxonomy" id="1608255"/>
    <lineage>
        <taxon>Viruses</taxon>
        <taxon>Duplodnaviria</taxon>
        <taxon>Heunggongvirae</taxon>
        <taxon>Peploviricota</taxon>
        <taxon>Herviviricetes</taxon>
        <taxon>Herpesvirales</taxon>
        <taxon>Orthoherpesviridae</taxon>
        <taxon>Betaherpesvirinae</taxon>
        <taxon>Roseolovirus</taxon>
        <taxon>Roseolovirus suidbeta2</taxon>
    </lineage>
</organism>
<sequence length="441" mass="49813">MDFTSLVRSLHADNLNFLDDLISENDVEIIKNMLIEESTIMMSLLNSPIPMYMSTIETMLEIIPKTSHGHVRNILVPVVKFALYSNRYQKMDTYITQCKEFIEESLSNPVFIHRLNKSLRQIFQGRDVTPPYTIMIANIKNLGDVQFKQYVTSMCEVGASVNFTPAHADSVFQHMKDLNHVMSLPQFTLRECMDIYLANLRSLVFDANPTLKLGLLESNDNETGYNDMLFMMALSNMATRCEEEQSALKAYIEWQSNELSKIVYSTYMQVPDIKSEARNVFESTVIFINTKDITCTKELIKNLVSIITQIPGNVTIIPGLISSAAVKFEQMAQAHPTLEQETLIHENVDPSPEKLIVNPLSLNNLYSTPRDIQSHLHSFIFCNNGGSHTAMTSSSNVIIGNVQSNSSSFFAMNAVSNKLGISTRELRQLIDESSPPREEDP</sequence>
<name>U3GTB8_9BETA</name>
<dbReference type="InterPro" id="IPR006731">
    <property type="entry name" value="Herpes_pp85"/>
</dbReference>
<dbReference type="Pfam" id="PF04637">
    <property type="entry name" value="Herpes_pp85"/>
    <property type="match status" value="1"/>
</dbReference>
<evidence type="ECO:0000313" key="2">
    <source>
        <dbReference type="EMBL" id="AGT99212.1"/>
    </source>
</evidence>
<reference evidence="2 3" key="1">
    <citation type="submission" date="2013-05" db="EMBL/GenBank/DDBJ databases">
        <title>Genome organization and molecular characterization of porcine cytomegalovirus.</title>
        <authorList>
            <person name="Gu W."/>
            <person name="Zhou L."/>
            <person name="Ge X."/>
            <person name="Guo X."/>
            <person name="Yang H."/>
        </authorList>
    </citation>
    <scope>NUCLEOTIDE SEQUENCE [LARGE SCALE GENOMIC DNA]</scope>
    <source>
        <strain evidence="2 3">BJ09</strain>
    </source>
</reference>
<proteinExistence type="predicted"/>
<keyword evidence="3" id="KW-1185">Reference proteome</keyword>
<dbReference type="KEGG" id="vg:16747407"/>
<dbReference type="RefSeq" id="YP_008492957.1">
    <property type="nucleotide sequence ID" value="NC_022233.1"/>
</dbReference>